<comment type="caution">
    <text evidence="1">The sequence shown here is derived from an EMBL/GenBank/DDBJ whole genome shotgun (WGS) entry which is preliminary data.</text>
</comment>
<dbReference type="Proteomes" id="UP000831701">
    <property type="component" value="Chromosome 3"/>
</dbReference>
<proteinExistence type="predicted"/>
<feature type="non-terminal residue" evidence="1">
    <location>
        <position position="1"/>
    </location>
</feature>
<protein>
    <submittedName>
        <fullName evidence="1">Uncharacterized protein</fullName>
    </submittedName>
</protein>
<gene>
    <name evidence="1" type="ORF">L3Q82_021651</name>
</gene>
<accession>A0ACB8X5X6</accession>
<name>A0ACB8X5X6_9TELE</name>
<sequence length="1315" mass="146669">EVVCQSHGLLARPQQGVCPAAAPPHKSAPKTPALPRVPSTEPPPAPSGDTSPLSSAMATSAKRKQEETHLKMLREMTSLPANRKCFDCDQRGPTYVNMTVGSFVCTTCSGILRGLNPPHRVKSISMTTFTHQEIEFLQKHSNEVCKHIWLGLYDDRTSVVPDFREPQKVKEFLQEKYEKKRWYVPPDQARAAASVQASVCPAPRPAALEVPQKSNPSRPCSSAHKTPLRQSPGLGRSQAHSAAQEKKFDLLSDLGGDIFAAPPTQTSSSTNFANFAHFPSQSGGGVPIPSMSSAVPAQSQTGSCREDRYAALAELDNELSSSVSTGSSVQGLIFQLTPVSHPAVPSTNPFVAAAVAPEMATNPFQTNGRAPPAASFGTGSMSMPAGFGNASSYCLPTSFSGNFQQQFPGQAPIPYSQPGAYHPQSNGGSPSRVISFRGFVHQPFPVAQLPVHQRAACSTYSTHRLLLNYITVTGDVQVIWRWWKISPRAVDRQSRPGELKESHQDFLDDTWLQSEVSMVFGHEILQWTKRLCQGHCNYLEHLPDSLLLRIINHLELEDVGQLRRTSRRFRQLCESEEFWEQAVRRCCNSVSSEVASLALEVGWRSIFFTSKLQLQKLISRRRLMTEEQQEGYVSDADTEEEESPDESSETYQSYSSVEKSYSGISPDPSLGSDTSTCCDIDPDADPEPETGSDSCVPVPGQLLEDIKDCVLETMVPNMALSNGLQVGWVKELICTLASERIALSHRRTHSERRCTAAKMCDMGGLDNLVANTAYLKAQGGDDKEMKKRRRSLSLPKAEQCASARATMDKDFTSICERQPIGKKFFREFLANNPEYKLAADFLDELYDWDLAEGATKDKSRQNIINKYCKADSKSFLSFLSGEPAEKCKAVTDANFEEVMKGKVQEGVREFLKAKPFTDYQASPYFDKFLQWKEYEKQPINDKYFYEFRTLGKGGFGEVCAVQVKNTGQMYACKKLCKKRLKKKGGEKMALLEKKILEKVNSLFLVNLAYAYDTKTHLCLVMTLMNGGDLKYHIYNIGYDGKGVDKGIEMKRIVHYTAQITTGILHLHAMDIIYRDMKPENVLLDSQGQCRLSDLGLAIEIAPEKTVTQMAGTGAYMAPEILSKTPYRTSVDWWALGCSIYEMVAGYTPFKGPESKKEKVEKEEVQRRILNEEPKWEHKCFDAPTKDIIQQFLKKKIDERLGMKNNMEDPRKHEWFKGINFPRLEAGLVDPPWVPKPNVVYAKDTGDIAEFSEIKGIEFDAKDDKFFKEFSTGAVPIQWQQEMVDTGLFDELNDPNRKEGGGGSDDEKKSGTCILL</sequence>
<dbReference type="EMBL" id="CM041533">
    <property type="protein sequence ID" value="KAI3375133.1"/>
    <property type="molecule type" value="Genomic_DNA"/>
</dbReference>
<evidence type="ECO:0000313" key="2">
    <source>
        <dbReference type="Proteomes" id="UP000831701"/>
    </source>
</evidence>
<evidence type="ECO:0000313" key="1">
    <source>
        <dbReference type="EMBL" id="KAI3375133.1"/>
    </source>
</evidence>
<organism evidence="1 2">
    <name type="scientific">Scortum barcoo</name>
    <name type="common">barcoo grunter</name>
    <dbReference type="NCBI Taxonomy" id="214431"/>
    <lineage>
        <taxon>Eukaryota</taxon>
        <taxon>Metazoa</taxon>
        <taxon>Chordata</taxon>
        <taxon>Craniata</taxon>
        <taxon>Vertebrata</taxon>
        <taxon>Euteleostomi</taxon>
        <taxon>Actinopterygii</taxon>
        <taxon>Neopterygii</taxon>
        <taxon>Teleostei</taxon>
        <taxon>Neoteleostei</taxon>
        <taxon>Acanthomorphata</taxon>
        <taxon>Eupercaria</taxon>
        <taxon>Centrarchiformes</taxon>
        <taxon>Terapontoidei</taxon>
        <taxon>Terapontidae</taxon>
        <taxon>Scortum</taxon>
    </lineage>
</organism>
<keyword evidence="2" id="KW-1185">Reference proteome</keyword>
<reference evidence="1" key="1">
    <citation type="submission" date="2022-04" db="EMBL/GenBank/DDBJ databases">
        <title>Jade perch genome.</title>
        <authorList>
            <person name="Chao B."/>
        </authorList>
    </citation>
    <scope>NUCLEOTIDE SEQUENCE</scope>
    <source>
        <strain evidence="1">CB-2022</strain>
    </source>
</reference>